<dbReference type="SMART" id="SM00418">
    <property type="entry name" value="HTH_ARSR"/>
    <property type="match status" value="1"/>
</dbReference>
<dbReference type="AlphaFoldDB" id="A0A2W5L1F0"/>
<dbReference type="Pfam" id="PF12840">
    <property type="entry name" value="HTH_20"/>
    <property type="match status" value="1"/>
</dbReference>
<dbReference type="InterPro" id="IPR001845">
    <property type="entry name" value="HTH_ArsR_DNA-bd_dom"/>
</dbReference>
<dbReference type="InterPro" id="IPR011991">
    <property type="entry name" value="ArsR-like_HTH"/>
</dbReference>
<evidence type="ECO:0000259" key="1">
    <source>
        <dbReference type="SMART" id="SM00418"/>
    </source>
</evidence>
<accession>A0A2W5L1F0</accession>
<dbReference type="Gene3D" id="1.10.10.10">
    <property type="entry name" value="Winged helix-like DNA-binding domain superfamily/Winged helix DNA-binding domain"/>
    <property type="match status" value="1"/>
</dbReference>
<dbReference type="InterPro" id="IPR036388">
    <property type="entry name" value="WH-like_DNA-bd_sf"/>
</dbReference>
<reference evidence="2 3" key="1">
    <citation type="submission" date="2017-08" db="EMBL/GenBank/DDBJ databases">
        <title>Infants hospitalized years apart are colonized by the same room-sourced microbial strains.</title>
        <authorList>
            <person name="Brooks B."/>
            <person name="Olm M.R."/>
            <person name="Firek B.A."/>
            <person name="Baker R."/>
            <person name="Thomas B.C."/>
            <person name="Morowitz M.J."/>
            <person name="Banfield J.F."/>
        </authorList>
    </citation>
    <scope>NUCLEOTIDE SEQUENCE [LARGE SCALE GENOMIC DNA]</scope>
    <source>
        <strain evidence="2">S2_005_003_R2_47</strain>
    </source>
</reference>
<feature type="domain" description="HTH arsR-type" evidence="1">
    <location>
        <begin position="9"/>
        <end position="84"/>
    </location>
</feature>
<organism evidence="2 3">
    <name type="scientific">Sphingopyxis macrogoltabida</name>
    <name type="common">Sphingomonas macrogoltabidus</name>
    <dbReference type="NCBI Taxonomy" id="33050"/>
    <lineage>
        <taxon>Bacteria</taxon>
        <taxon>Pseudomonadati</taxon>
        <taxon>Pseudomonadota</taxon>
        <taxon>Alphaproteobacteria</taxon>
        <taxon>Sphingomonadales</taxon>
        <taxon>Sphingomonadaceae</taxon>
        <taxon>Sphingopyxis</taxon>
    </lineage>
</organism>
<dbReference type="CDD" id="cd00090">
    <property type="entry name" value="HTH_ARSR"/>
    <property type="match status" value="1"/>
</dbReference>
<evidence type="ECO:0000313" key="3">
    <source>
        <dbReference type="Proteomes" id="UP000248597"/>
    </source>
</evidence>
<evidence type="ECO:0000313" key="2">
    <source>
        <dbReference type="EMBL" id="PZQ23016.1"/>
    </source>
</evidence>
<dbReference type="PANTHER" id="PTHR38600:SF1">
    <property type="entry name" value="TRANSCRIPTIONAL REGULATORY PROTEIN"/>
    <property type="match status" value="1"/>
</dbReference>
<sequence length="108" mass="12402">MSIHEEYDRVFKALASHIRRQILDDLKDQPLTTGALCSHFPDLDRCTVMQHLKVLEAAELVIAERRGRERWNHLNAMPIQDIHDRWIGPHAAAAAARLARFKQAVEAE</sequence>
<dbReference type="PANTHER" id="PTHR38600">
    <property type="entry name" value="TRANSCRIPTIONAL REGULATORY PROTEIN"/>
    <property type="match status" value="1"/>
</dbReference>
<name>A0A2W5L1F0_SPHMC</name>
<proteinExistence type="predicted"/>
<dbReference type="InterPro" id="IPR036390">
    <property type="entry name" value="WH_DNA-bd_sf"/>
</dbReference>
<dbReference type="GO" id="GO:0003700">
    <property type="term" value="F:DNA-binding transcription factor activity"/>
    <property type="evidence" value="ECO:0007669"/>
    <property type="project" value="InterPro"/>
</dbReference>
<dbReference type="EMBL" id="QFPJ01000010">
    <property type="protein sequence ID" value="PZQ23016.1"/>
    <property type="molecule type" value="Genomic_DNA"/>
</dbReference>
<comment type="caution">
    <text evidence="2">The sequence shown here is derived from an EMBL/GenBank/DDBJ whole genome shotgun (WGS) entry which is preliminary data.</text>
</comment>
<dbReference type="SUPFAM" id="SSF46785">
    <property type="entry name" value="Winged helix' DNA-binding domain"/>
    <property type="match status" value="1"/>
</dbReference>
<protein>
    <submittedName>
        <fullName evidence="2">Transcriptional regulator</fullName>
    </submittedName>
</protein>
<gene>
    <name evidence="2" type="ORF">DI569_06200</name>
</gene>
<dbReference type="Proteomes" id="UP000248597">
    <property type="component" value="Unassembled WGS sequence"/>
</dbReference>